<organism evidence="1 2">
    <name type="scientific">Paenibacillus macquariensis</name>
    <dbReference type="NCBI Taxonomy" id="948756"/>
    <lineage>
        <taxon>Bacteria</taxon>
        <taxon>Bacillati</taxon>
        <taxon>Bacillota</taxon>
        <taxon>Bacilli</taxon>
        <taxon>Bacillales</taxon>
        <taxon>Paenibacillaceae</taxon>
        <taxon>Paenibacillus</taxon>
    </lineage>
</organism>
<sequence>MNNFIAEHWNLEQHELPGMNCIVFPNGIVTILNCFSTYDPNTKERKLYCSPLCDTTIASIAKYSDDIWTIVDDWTSIEYLGGKIHGGDGQMGNEGFIACTDAEDRLVWGMFFQNSNPIKHLEIKDKVLIAINEHAELQIEINLENLTQIKMTCIKPD</sequence>
<proteinExistence type="predicted"/>
<gene>
    <name evidence="1" type="ORF">SAMN05421578_104186</name>
</gene>
<dbReference type="EMBL" id="FTNK01000004">
    <property type="protein sequence ID" value="SIQ81602.1"/>
    <property type="molecule type" value="Genomic_DNA"/>
</dbReference>
<dbReference type="Proteomes" id="UP000186666">
    <property type="component" value="Unassembled WGS sequence"/>
</dbReference>
<keyword evidence="2" id="KW-1185">Reference proteome</keyword>
<evidence type="ECO:0000313" key="1">
    <source>
        <dbReference type="EMBL" id="SIQ81602.1"/>
    </source>
</evidence>
<name>A0ABY1JUW8_9BACL</name>
<protein>
    <submittedName>
        <fullName evidence="1">Uncharacterized protein</fullName>
    </submittedName>
</protein>
<reference evidence="1 2" key="1">
    <citation type="submission" date="2017-01" db="EMBL/GenBank/DDBJ databases">
        <authorList>
            <person name="Varghese N."/>
            <person name="Submissions S."/>
        </authorList>
    </citation>
    <scope>NUCLEOTIDE SEQUENCE [LARGE SCALE GENOMIC DNA]</scope>
    <source>
        <strain evidence="1 2">ATCC 23464</strain>
    </source>
</reference>
<accession>A0ABY1JUW8</accession>
<comment type="caution">
    <text evidence="1">The sequence shown here is derived from an EMBL/GenBank/DDBJ whole genome shotgun (WGS) entry which is preliminary data.</text>
</comment>
<evidence type="ECO:0000313" key="2">
    <source>
        <dbReference type="Proteomes" id="UP000186666"/>
    </source>
</evidence>
<dbReference type="RefSeq" id="WP_076576755.1">
    <property type="nucleotide sequence ID" value="NZ_FTNK01000004.1"/>
</dbReference>